<protein>
    <submittedName>
        <fullName evidence="1">Uncharacterized protein</fullName>
    </submittedName>
</protein>
<sequence>MSLLNARELVEMYEILSSYKNSHGDVILDKKFHVSVEHISNIDMISLVESNKSGLERDIMRLIYIPKPSYTNDSSISNETFMYSPGTDSTIVSLSNKSMGTFQFIYTSTDNIEEIEFQNNTLSPCSSVITFMSYLWSTKTSAVVYSSNYTQDSIVESYKVLKEYYENNK</sequence>
<dbReference type="RefSeq" id="YP_009101986.1">
    <property type="nucleotide sequence ID" value="NC_025447.1"/>
</dbReference>
<proteinExistence type="predicted"/>
<organism evidence="1 2">
    <name type="scientific">Escherichia phage 121Q</name>
    <dbReference type="NCBI Taxonomy" id="1555202"/>
    <lineage>
        <taxon>Viruses</taxon>
        <taxon>Duplodnaviria</taxon>
        <taxon>Heunggongvirae</taxon>
        <taxon>Uroviricota</taxon>
        <taxon>Caudoviricetes</taxon>
        <taxon>Asteriusvirus</taxon>
        <taxon>Asteriusvirus av121Q</taxon>
    </lineage>
</organism>
<evidence type="ECO:0000313" key="2">
    <source>
        <dbReference type="Proteomes" id="UP000029889"/>
    </source>
</evidence>
<dbReference type="EMBL" id="KM507819">
    <property type="protein sequence ID" value="AIT14289.1"/>
    <property type="molecule type" value="Genomic_DNA"/>
</dbReference>
<gene>
    <name evidence="1" type="primary">399</name>
    <name evidence="1" type="ORF">PBI_121Q_399</name>
</gene>
<reference evidence="1 2" key="1">
    <citation type="submission" date="2014-09" db="EMBL/GenBank/DDBJ databases">
        <authorList>
            <person name="Lapin J.S."/>
            <person name="Pope W.H."/>
            <person name="Hua J."/>
            <person name="Ford M.E."/>
            <person name="Conway J.F."/>
            <person name="Hatfull G.F."/>
            <person name="Hendrix R.W."/>
        </authorList>
    </citation>
    <scope>NUCLEOTIDE SEQUENCE [LARGE SCALE GENOMIC DNA]</scope>
</reference>
<dbReference type="Proteomes" id="UP000029889">
    <property type="component" value="Segment"/>
</dbReference>
<accession>A0A097EXV6</accession>
<evidence type="ECO:0000313" key="1">
    <source>
        <dbReference type="EMBL" id="AIT14289.1"/>
    </source>
</evidence>
<keyword evidence="2" id="KW-1185">Reference proteome</keyword>
<dbReference type="KEGG" id="vg:22111439"/>
<dbReference type="GeneID" id="22111439"/>
<name>A0A097EXV6_9CAUD</name>